<dbReference type="EMBL" id="MT143374">
    <property type="protein sequence ID" value="QJA96144.1"/>
    <property type="molecule type" value="Genomic_DNA"/>
</dbReference>
<proteinExistence type="predicted"/>
<dbReference type="Gene3D" id="3.40.50.2020">
    <property type="match status" value="1"/>
</dbReference>
<dbReference type="SUPFAM" id="SSF53271">
    <property type="entry name" value="PRTase-like"/>
    <property type="match status" value="1"/>
</dbReference>
<evidence type="ECO:0000313" key="1">
    <source>
        <dbReference type="EMBL" id="QJA96144.1"/>
    </source>
</evidence>
<accession>A0A6M3LRM0</accession>
<evidence type="ECO:0008006" key="2">
    <source>
        <dbReference type="Google" id="ProtNLM"/>
    </source>
</evidence>
<sequence>MYGHSSYLKNTFDPELFQRTVNSTVERVKQLQKELQFDSLAFTGQSGASVAYPVSFLTGLKLICIRKISSHGFPVEQSNDCGRYLIIDDFVCSGATIDFILNKLRDFPFLTCVGIFCYYNSYSKKASYKELTIFSN</sequence>
<organism evidence="1">
    <name type="scientific">viral metagenome</name>
    <dbReference type="NCBI Taxonomy" id="1070528"/>
    <lineage>
        <taxon>unclassified sequences</taxon>
        <taxon>metagenomes</taxon>
        <taxon>organismal metagenomes</taxon>
    </lineage>
</organism>
<reference evidence="1" key="1">
    <citation type="submission" date="2020-03" db="EMBL/GenBank/DDBJ databases">
        <title>The deep terrestrial virosphere.</title>
        <authorList>
            <person name="Holmfeldt K."/>
            <person name="Nilsson E."/>
            <person name="Simone D."/>
            <person name="Lopez-Fernandez M."/>
            <person name="Wu X."/>
            <person name="de Brujin I."/>
            <person name="Lundin D."/>
            <person name="Andersson A."/>
            <person name="Bertilsson S."/>
            <person name="Dopson M."/>
        </authorList>
    </citation>
    <scope>NUCLEOTIDE SEQUENCE</scope>
    <source>
        <strain evidence="1">MM415B04917</strain>
    </source>
</reference>
<protein>
    <recommendedName>
        <fullName evidence="2">Phosphoribosyltransferase domain-containing protein</fullName>
    </recommendedName>
</protein>
<dbReference type="InterPro" id="IPR029057">
    <property type="entry name" value="PRTase-like"/>
</dbReference>
<dbReference type="AlphaFoldDB" id="A0A6M3LRM0"/>
<name>A0A6M3LRM0_9ZZZZ</name>
<gene>
    <name evidence="1" type="ORF">MM415B04917_0006</name>
</gene>